<dbReference type="Proteomes" id="UP000288805">
    <property type="component" value="Unassembled WGS sequence"/>
</dbReference>
<evidence type="ECO:0000313" key="3">
    <source>
        <dbReference type="Proteomes" id="UP000288805"/>
    </source>
</evidence>
<proteinExistence type="predicted"/>
<protein>
    <submittedName>
        <fullName evidence="2">Uncharacterized protein</fullName>
    </submittedName>
</protein>
<dbReference type="AlphaFoldDB" id="A0A438IHL2"/>
<reference evidence="2 3" key="1">
    <citation type="journal article" date="2018" name="PLoS Genet.">
        <title>Population sequencing reveals clonal diversity and ancestral inbreeding in the grapevine cultivar Chardonnay.</title>
        <authorList>
            <person name="Roach M.J."/>
            <person name="Johnson D.L."/>
            <person name="Bohlmann J."/>
            <person name="van Vuuren H.J."/>
            <person name="Jones S.J."/>
            <person name="Pretorius I.S."/>
            <person name="Schmidt S.A."/>
            <person name="Borneman A.R."/>
        </authorList>
    </citation>
    <scope>NUCLEOTIDE SEQUENCE [LARGE SCALE GENOMIC DNA]</scope>
    <source>
        <strain evidence="3">cv. Chardonnay</strain>
        <tissue evidence="2">Leaf</tissue>
    </source>
</reference>
<sequence>MATPARDGKKAGGAGAPKMPAAGQHSTEPEACALDVAKVVAGVSTPEDTHPRK</sequence>
<comment type="caution">
    <text evidence="2">The sequence shown here is derived from an EMBL/GenBank/DDBJ whole genome shotgun (WGS) entry which is preliminary data.</text>
</comment>
<gene>
    <name evidence="2" type="ORF">CK203_037769</name>
</gene>
<evidence type="ECO:0000313" key="2">
    <source>
        <dbReference type="EMBL" id="RVW96214.1"/>
    </source>
</evidence>
<feature type="compositionally biased region" description="Basic and acidic residues" evidence="1">
    <location>
        <begin position="1"/>
        <end position="10"/>
    </location>
</feature>
<evidence type="ECO:0000256" key="1">
    <source>
        <dbReference type="SAM" id="MobiDB-lite"/>
    </source>
</evidence>
<accession>A0A438IHL2</accession>
<feature type="region of interest" description="Disordered" evidence="1">
    <location>
        <begin position="1"/>
        <end position="30"/>
    </location>
</feature>
<dbReference type="EMBL" id="QGNW01000109">
    <property type="protein sequence ID" value="RVW96214.1"/>
    <property type="molecule type" value="Genomic_DNA"/>
</dbReference>
<organism evidence="2 3">
    <name type="scientific">Vitis vinifera</name>
    <name type="common">Grape</name>
    <dbReference type="NCBI Taxonomy" id="29760"/>
    <lineage>
        <taxon>Eukaryota</taxon>
        <taxon>Viridiplantae</taxon>
        <taxon>Streptophyta</taxon>
        <taxon>Embryophyta</taxon>
        <taxon>Tracheophyta</taxon>
        <taxon>Spermatophyta</taxon>
        <taxon>Magnoliopsida</taxon>
        <taxon>eudicotyledons</taxon>
        <taxon>Gunneridae</taxon>
        <taxon>Pentapetalae</taxon>
        <taxon>rosids</taxon>
        <taxon>Vitales</taxon>
        <taxon>Vitaceae</taxon>
        <taxon>Viteae</taxon>
        <taxon>Vitis</taxon>
    </lineage>
</organism>
<name>A0A438IHL2_VITVI</name>